<keyword evidence="10" id="KW-1185">Reference proteome</keyword>
<feature type="transmembrane region" description="Helical" evidence="8">
    <location>
        <begin position="342"/>
        <end position="366"/>
    </location>
</feature>
<feature type="domain" description="Major facilitator superfamily (MFS) profile" evidence="9">
    <location>
        <begin position="3"/>
        <end position="461"/>
    </location>
</feature>
<dbReference type="RefSeq" id="XP_026727547.1">
    <property type="nucleotide sequence ID" value="XM_026871746.1"/>
</dbReference>
<dbReference type="GO" id="GO:0005886">
    <property type="term" value="C:plasma membrane"/>
    <property type="evidence" value="ECO:0007669"/>
    <property type="project" value="UniProtKB-SubCell"/>
</dbReference>
<dbReference type="Gene3D" id="1.20.1250.20">
    <property type="entry name" value="MFS general substrate transporter like domains"/>
    <property type="match status" value="1"/>
</dbReference>
<dbReference type="InterPro" id="IPR036259">
    <property type="entry name" value="MFS_trans_sf"/>
</dbReference>
<dbReference type="InterPro" id="IPR005829">
    <property type="entry name" value="Sugar_transporter_CS"/>
</dbReference>
<dbReference type="GeneID" id="113493746"/>
<feature type="transmembrane region" description="Helical" evidence="8">
    <location>
        <begin position="105"/>
        <end position="127"/>
    </location>
</feature>
<keyword evidence="3" id="KW-1003">Cell membrane</keyword>
<proteinExistence type="predicted"/>
<feature type="transmembrane region" description="Helical" evidence="8">
    <location>
        <begin position="405"/>
        <end position="426"/>
    </location>
</feature>
<feature type="transmembrane region" description="Helical" evidence="8">
    <location>
        <begin position="438"/>
        <end position="457"/>
    </location>
</feature>
<reference evidence="11" key="1">
    <citation type="submission" date="2025-08" db="UniProtKB">
        <authorList>
            <consortium name="RefSeq"/>
        </authorList>
    </citation>
    <scope>IDENTIFICATION</scope>
</reference>
<keyword evidence="2" id="KW-0813">Transport</keyword>
<keyword evidence="5 8" id="KW-0812">Transmembrane</keyword>
<organism evidence="10 11">
    <name type="scientific">Trichoplusia ni</name>
    <name type="common">Cabbage looper</name>
    <dbReference type="NCBI Taxonomy" id="7111"/>
    <lineage>
        <taxon>Eukaryota</taxon>
        <taxon>Metazoa</taxon>
        <taxon>Ecdysozoa</taxon>
        <taxon>Arthropoda</taxon>
        <taxon>Hexapoda</taxon>
        <taxon>Insecta</taxon>
        <taxon>Pterygota</taxon>
        <taxon>Neoptera</taxon>
        <taxon>Endopterygota</taxon>
        <taxon>Lepidoptera</taxon>
        <taxon>Glossata</taxon>
        <taxon>Ditrysia</taxon>
        <taxon>Noctuoidea</taxon>
        <taxon>Noctuidae</taxon>
        <taxon>Plusiinae</taxon>
        <taxon>Trichoplusia</taxon>
    </lineage>
</organism>
<dbReference type="PANTHER" id="PTHR48021:SF33">
    <property type="entry name" value="AT22075P-RELATED"/>
    <property type="match status" value="1"/>
</dbReference>
<dbReference type="InterPro" id="IPR050549">
    <property type="entry name" value="MFS_Trehalose_Transporter"/>
</dbReference>
<dbReference type="KEGG" id="tnl:113493746"/>
<dbReference type="SUPFAM" id="SSF103473">
    <property type="entry name" value="MFS general substrate transporter"/>
    <property type="match status" value="1"/>
</dbReference>
<dbReference type="OrthoDB" id="6612291at2759"/>
<dbReference type="FunFam" id="1.20.1250.20:FF:000218">
    <property type="entry name" value="facilitated trehalose transporter Tret1"/>
    <property type="match status" value="1"/>
</dbReference>
<keyword evidence="7 8" id="KW-0472">Membrane</keyword>
<gene>
    <name evidence="11" type="primary">LOC113493746</name>
</gene>
<dbReference type="InterPro" id="IPR020846">
    <property type="entry name" value="MFS_dom"/>
</dbReference>
<feature type="transmembrane region" description="Helical" evidence="8">
    <location>
        <begin position="372"/>
        <end position="393"/>
    </location>
</feature>
<feature type="transmembrane region" description="Helical" evidence="8">
    <location>
        <begin position="166"/>
        <end position="184"/>
    </location>
</feature>
<evidence type="ECO:0000256" key="4">
    <source>
        <dbReference type="ARBA" id="ARBA00022597"/>
    </source>
</evidence>
<dbReference type="InterPro" id="IPR005828">
    <property type="entry name" value="MFS_sugar_transport-like"/>
</dbReference>
<evidence type="ECO:0000256" key="5">
    <source>
        <dbReference type="ARBA" id="ARBA00022692"/>
    </source>
</evidence>
<dbReference type="Proteomes" id="UP000322000">
    <property type="component" value="Chromosome 5"/>
</dbReference>
<name>A0A7E5VGU9_TRINI</name>
<comment type="subcellular location">
    <subcellularLocation>
        <location evidence="1">Cell membrane</location>
        <topology evidence="1">Multi-pass membrane protein</topology>
    </subcellularLocation>
</comment>
<evidence type="ECO:0000256" key="6">
    <source>
        <dbReference type="ARBA" id="ARBA00022989"/>
    </source>
</evidence>
<sequence>MNGIVVQILTAFLLAVPTLMVGVGNTWPSYTLKTLEREDSPLGHQITKSDGNLIASISMLGSLSVILFVGYILDKIGRKKTEILSGLAFALAWSVITVGKSVTQILIGRFVLGIGAGLHFAASVVYISEMSQPSIRGPLISINSFAYNIGTLLSYTEGWFCSYEVINYLNLTVAVGFVLLVLCIKETPVFLLRNGKDKEALSSLKFYRGKNTATQDILDELHYIRSQLNNENAIDSPETHELSEKEKLKENEIAQENITKQKGVWETLRTSRASRRALTLLVVQVLLSICMGMLAVQAFAGQFFSQAAPSLSPDLCSVILAIVMALSCGMCVLITNLIPRRVLMISTCILSALCMTCAATMLRWAWAPEWGIPLSMLFFCMFYHFGLVNLPFVQISECILPQINSFVTSMIMSSMMLGNFVLLFLFKPAVDVLGLDGVFFLFAAIGFVAALVSTLFMRETRNVPFEVVQISFERSCFYRGYKYVNPIEH</sequence>
<dbReference type="PROSITE" id="PS50850">
    <property type="entry name" value="MFS"/>
    <property type="match status" value="1"/>
</dbReference>
<feature type="transmembrane region" description="Helical" evidence="8">
    <location>
        <begin position="278"/>
        <end position="300"/>
    </location>
</feature>
<dbReference type="Pfam" id="PF00083">
    <property type="entry name" value="Sugar_tr"/>
    <property type="match status" value="1"/>
</dbReference>
<evidence type="ECO:0000313" key="10">
    <source>
        <dbReference type="Proteomes" id="UP000322000"/>
    </source>
</evidence>
<evidence type="ECO:0000256" key="3">
    <source>
        <dbReference type="ARBA" id="ARBA00022475"/>
    </source>
</evidence>
<dbReference type="InParanoid" id="A0A7E5VGU9"/>
<keyword evidence="6 8" id="KW-1133">Transmembrane helix</keyword>
<evidence type="ECO:0000259" key="9">
    <source>
        <dbReference type="PROSITE" id="PS50850"/>
    </source>
</evidence>
<dbReference type="AlphaFoldDB" id="A0A7E5VGU9"/>
<dbReference type="PROSITE" id="PS00217">
    <property type="entry name" value="SUGAR_TRANSPORT_2"/>
    <property type="match status" value="1"/>
</dbReference>
<evidence type="ECO:0000256" key="7">
    <source>
        <dbReference type="ARBA" id="ARBA00023136"/>
    </source>
</evidence>
<evidence type="ECO:0000256" key="8">
    <source>
        <dbReference type="SAM" id="Phobius"/>
    </source>
</evidence>
<feature type="transmembrane region" description="Helical" evidence="8">
    <location>
        <begin position="312"/>
        <end position="335"/>
    </location>
</feature>
<evidence type="ECO:0000313" key="11">
    <source>
        <dbReference type="RefSeq" id="XP_026727547.1"/>
    </source>
</evidence>
<dbReference type="PROSITE" id="PS00216">
    <property type="entry name" value="SUGAR_TRANSPORT_1"/>
    <property type="match status" value="1"/>
</dbReference>
<feature type="transmembrane region" description="Helical" evidence="8">
    <location>
        <begin position="53"/>
        <end position="71"/>
    </location>
</feature>
<keyword evidence="4" id="KW-0762">Sugar transport</keyword>
<protein>
    <submittedName>
        <fullName evidence="11">Facilitated trehalose transporter Tret1-2 homolog</fullName>
    </submittedName>
</protein>
<dbReference type="GO" id="GO:0022857">
    <property type="term" value="F:transmembrane transporter activity"/>
    <property type="evidence" value="ECO:0007669"/>
    <property type="project" value="InterPro"/>
</dbReference>
<evidence type="ECO:0000256" key="1">
    <source>
        <dbReference type="ARBA" id="ARBA00004651"/>
    </source>
</evidence>
<evidence type="ECO:0000256" key="2">
    <source>
        <dbReference type="ARBA" id="ARBA00022448"/>
    </source>
</evidence>
<accession>A0A7E5VGU9</accession>
<dbReference type="PANTHER" id="PTHR48021">
    <property type="match status" value="1"/>
</dbReference>